<proteinExistence type="predicted"/>
<sequence>MEQVFEKTDFGRMVVENRIEGMSHKARRLLILIDGKKTAAVLSTLSGLQHDFIDHLHHLLNNGLIQHATETEIYSIEDRQISVETTTTVDTSIIDSHHPQSTPIAAAIETPIAQAITPLPENFDAIKQWMADSGRQYLGIMGADVIRRIEAAKDVESLKRCVAPWITALRDSKNGSSLADMYLAQVNQQLP</sequence>
<gene>
    <name evidence="1" type="ORF">LIN78_12595</name>
</gene>
<dbReference type="Proteomes" id="UP001165395">
    <property type="component" value="Unassembled WGS sequence"/>
</dbReference>
<organism evidence="1 2">
    <name type="scientific">Leeia speluncae</name>
    <dbReference type="NCBI Taxonomy" id="2884804"/>
    <lineage>
        <taxon>Bacteria</taxon>
        <taxon>Pseudomonadati</taxon>
        <taxon>Pseudomonadota</taxon>
        <taxon>Betaproteobacteria</taxon>
        <taxon>Neisseriales</taxon>
        <taxon>Leeiaceae</taxon>
        <taxon>Leeia</taxon>
    </lineage>
</organism>
<keyword evidence="2" id="KW-1185">Reference proteome</keyword>
<dbReference type="RefSeq" id="WP_227181194.1">
    <property type="nucleotide sequence ID" value="NZ_JAJBZT010000006.1"/>
</dbReference>
<protein>
    <submittedName>
        <fullName evidence="1">Uncharacterized protein</fullName>
    </submittedName>
</protein>
<accession>A0ABS8D847</accession>
<reference evidence="1" key="1">
    <citation type="submission" date="2021-10" db="EMBL/GenBank/DDBJ databases">
        <title>The complete genome sequence of Leeia sp. TBRC 13508.</title>
        <authorList>
            <person name="Charoenyingcharoen P."/>
            <person name="Yukphan P."/>
        </authorList>
    </citation>
    <scope>NUCLEOTIDE SEQUENCE</scope>
    <source>
        <strain evidence="1">TBRC 13508</strain>
    </source>
</reference>
<evidence type="ECO:0000313" key="2">
    <source>
        <dbReference type="Proteomes" id="UP001165395"/>
    </source>
</evidence>
<comment type="caution">
    <text evidence="1">The sequence shown here is derived from an EMBL/GenBank/DDBJ whole genome shotgun (WGS) entry which is preliminary data.</text>
</comment>
<evidence type="ECO:0000313" key="1">
    <source>
        <dbReference type="EMBL" id="MCB6184385.1"/>
    </source>
</evidence>
<name>A0ABS8D847_9NEIS</name>
<dbReference type="EMBL" id="JAJBZT010000006">
    <property type="protein sequence ID" value="MCB6184385.1"/>
    <property type="molecule type" value="Genomic_DNA"/>
</dbReference>